<comment type="caution">
    <text evidence="3">The sequence shown here is derived from an EMBL/GenBank/DDBJ whole genome shotgun (WGS) entry which is preliminary data.</text>
</comment>
<evidence type="ECO:0000313" key="3">
    <source>
        <dbReference type="EMBL" id="PSK94920.1"/>
    </source>
</evidence>
<dbReference type="Gene3D" id="3.40.390.10">
    <property type="entry name" value="Collagenase (Catalytic Domain)"/>
    <property type="match status" value="1"/>
</dbReference>
<dbReference type="NCBIfam" id="TIGR04183">
    <property type="entry name" value="Por_Secre_tail"/>
    <property type="match status" value="1"/>
</dbReference>
<feature type="chain" id="PRO_5015202469" evidence="1">
    <location>
        <begin position="24"/>
        <end position="752"/>
    </location>
</feature>
<feature type="signal peptide" evidence="1">
    <location>
        <begin position="1"/>
        <end position="23"/>
    </location>
</feature>
<accession>A0A2P8DCI3</accession>
<feature type="domain" description="Secretion system C-terminal sorting" evidence="2">
    <location>
        <begin position="678"/>
        <end position="741"/>
    </location>
</feature>
<proteinExistence type="predicted"/>
<evidence type="ECO:0000259" key="2">
    <source>
        <dbReference type="Pfam" id="PF18962"/>
    </source>
</evidence>
<keyword evidence="4" id="KW-1185">Reference proteome</keyword>
<sequence length="752" mass="81269">MIRNIRTKLTAGLLMFAVAHGYATDNHWKQFAGRTAPSSLPMTTKPKDYKIFTLDQQKMLAFLSNLGTDYDKGESILLPTPDNKYRAFHVWKTPMMEEGLAVQHPEIQTFTAVAEDDQNVTAKLDYTLYGFRALVLDGNSSFMIDPYSDAADGYYISFYRSDFLSQTVAHACEVGMFPELQPSDNATQTVTGGPKSDLARTHGTLRRTYRLAVSCTGEYALAAVGPGASKAQTLNKIVSTVNRVNGVYETELSVSMKLIARNSDIIYVNPVTDSYNCNTNLACLINEVQTKITSVIGDQNYDIGHILCTAGGGLAQVRAACGTGKARGTSTSGGPDDFSTMLHELGHQMGANHTFSANSGGCNNNGNTGTAYEAGAGITIMSYAGLCDPNNVGNGQNFFHINSLDEITTYLGGAGGTCGTTTPGTAAVMLPQLVDTYFIPRNTPFELTGPKATSTQPAAAITYSWEQYDLGNFGGTEANNSAAPAGPLFKCYLPDTSRSRSYPEYGRITSGGYGTGAASAGQRLPTVAREVHFKLVARSKYQGWGTFNFSDKDMVLKADQSASDFRVTSQATAETWQPFTQKRVEWSVANTDKDSVKCKWVNIYLSRDDGKTFPYLLVANAPNNGAYNVTVPNVYTQQGRIKVKGSGNVFFDINKGQLTLNGDPTGVKDLDLYSALSIYPNPATNRVHISVKESSGATLKVILYNVVGQRMWSGDLQKETDIPVAGFARGNYLLQVVNTNTGAKSTHKVALQ</sequence>
<dbReference type="GO" id="GO:0008237">
    <property type="term" value="F:metallopeptidase activity"/>
    <property type="evidence" value="ECO:0007669"/>
    <property type="project" value="InterPro"/>
</dbReference>
<name>A0A2P8DCI3_9BACT</name>
<keyword evidence="1" id="KW-0732">Signal</keyword>
<dbReference type="InterPro" id="IPR024079">
    <property type="entry name" value="MetalloPept_cat_dom_sf"/>
</dbReference>
<dbReference type="RefSeq" id="WP_106521602.1">
    <property type="nucleotide sequence ID" value="NZ_PYGD01000001.1"/>
</dbReference>
<evidence type="ECO:0000256" key="1">
    <source>
        <dbReference type="SAM" id="SignalP"/>
    </source>
</evidence>
<dbReference type="Pfam" id="PF18962">
    <property type="entry name" value="Por_Secre_tail"/>
    <property type="match status" value="1"/>
</dbReference>
<dbReference type="OrthoDB" id="9792152at2"/>
<evidence type="ECO:0000313" key="4">
    <source>
        <dbReference type="Proteomes" id="UP000240572"/>
    </source>
</evidence>
<reference evidence="3 4" key="1">
    <citation type="submission" date="2018-03" db="EMBL/GenBank/DDBJ databases">
        <title>Genomic Encyclopedia of Type Strains, Phase III (KMG-III): the genomes of soil and plant-associated and newly described type strains.</title>
        <authorList>
            <person name="Whitman W."/>
        </authorList>
    </citation>
    <scope>NUCLEOTIDE SEQUENCE [LARGE SCALE GENOMIC DNA]</scope>
    <source>
        <strain evidence="3 4">CGMCC 1.12700</strain>
    </source>
</reference>
<dbReference type="InterPro" id="IPR026444">
    <property type="entry name" value="Secre_tail"/>
</dbReference>
<dbReference type="SUPFAM" id="SSF55486">
    <property type="entry name" value="Metalloproteases ('zincins'), catalytic domain"/>
    <property type="match status" value="1"/>
</dbReference>
<gene>
    <name evidence="3" type="ORF">B0I18_1011083</name>
</gene>
<organism evidence="3 4">
    <name type="scientific">Taibaiella chishuiensis</name>
    <dbReference type="NCBI Taxonomy" id="1434707"/>
    <lineage>
        <taxon>Bacteria</taxon>
        <taxon>Pseudomonadati</taxon>
        <taxon>Bacteroidota</taxon>
        <taxon>Chitinophagia</taxon>
        <taxon>Chitinophagales</taxon>
        <taxon>Chitinophagaceae</taxon>
        <taxon>Taibaiella</taxon>
    </lineage>
</organism>
<dbReference type="AlphaFoldDB" id="A0A2P8DCI3"/>
<protein>
    <submittedName>
        <fullName evidence="3">Putative secreted protein (Por secretion system target)</fullName>
    </submittedName>
</protein>
<dbReference type="EMBL" id="PYGD01000001">
    <property type="protein sequence ID" value="PSK94920.1"/>
    <property type="molecule type" value="Genomic_DNA"/>
</dbReference>
<dbReference type="Proteomes" id="UP000240572">
    <property type="component" value="Unassembled WGS sequence"/>
</dbReference>
<dbReference type="Pfam" id="PF13583">
    <property type="entry name" value="Reprolysin_4"/>
    <property type="match status" value="1"/>
</dbReference>